<dbReference type="EMBL" id="BMWG01000003">
    <property type="protein sequence ID" value="GGZ23921.1"/>
    <property type="molecule type" value="Genomic_DNA"/>
</dbReference>
<comment type="caution">
    <text evidence="1">The sequence shown here is derived from an EMBL/GenBank/DDBJ whole genome shotgun (WGS) entry which is preliminary data.</text>
</comment>
<name>A0A918PWZ6_9ACTN</name>
<protein>
    <recommendedName>
        <fullName evidence="3">HTH cro/C1-type domain-containing protein</fullName>
    </recommendedName>
</protein>
<evidence type="ECO:0000313" key="2">
    <source>
        <dbReference type="Proteomes" id="UP000630936"/>
    </source>
</evidence>
<accession>A0A918PWZ6</accession>
<organism evidence="1 2">
    <name type="scientific">Streptomyces inusitatus</name>
    <dbReference type="NCBI Taxonomy" id="68221"/>
    <lineage>
        <taxon>Bacteria</taxon>
        <taxon>Bacillati</taxon>
        <taxon>Actinomycetota</taxon>
        <taxon>Actinomycetes</taxon>
        <taxon>Kitasatosporales</taxon>
        <taxon>Streptomycetaceae</taxon>
        <taxon>Streptomyces</taxon>
    </lineage>
</organism>
<sequence length="163" mass="17326">MRSTDHNVTGTGTAKAQRFGALISDLASKAGYDLVPGSGGRAALARDAHMSAASVGRMLEGRALPLPQQYESLARAVHADVRMLLVTAEVISAEAWPEGGKSDVLSATHTEPLSPEGAAERWGITEPGIRDMLIASVRQAIRLQNEANSRRTNNEQGEAVARR</sequence>
<evidence type="ECO:0008006" key="3">
    <source>
        <dbReference type="Google" id="ProtNLM"/>
    </source>
</evidence>
<evidence type="ECO:0000313" key="1">
    <source>
        <dbReference type="EMBL" id="GGZ23921.1"/>
    </source>
</evidence>
<proteinExistence type="predicted"/>
<reference evidence="1" key="1">
    <citation type="journal article" date="2014" name="Int. J. Syst. Evol. Microbiol.">
        <title>Complete genome sequence of Corynebacterium casei LMG S-19264T (=DSM 44701T), isolated from a smear-ripened cheese.</title>
        <authorList>
            <consortium name="US DOE Joint Genome Institute (JGI-PGF)"/>
            <person name="Walter F."/>
            <person name="Albersmeier A."/>
            <person name="Kalinowski J."/>
            <person name="Ruckert C."/>
        </authorList>
    </citation>
    <scope>NUCLEOTIDE SEQUENCE</scope>
    <source>
        <strain evidence="1">JCM 4988</strain>
    </source>
</reference>
<reference evidence="1" key="2">
    <citation type="submission" date="2020-09" db="EMBL/GenBank/DDBJ databases">
        <authorList>
            <person name="Sun Q."/>
            <person name="Ohkuma M."/>
        </authorList>
    </citation>
    <scope>NUCLEOTIDE SEQUENCE</scope>
    <source>
        <strain evidence="1">JCM 4988</strain>
    </source>
</reference>
<dbReference type="Proteomes" id="UP000630936">
    <property type="component" value="Unassembled WGS sequence"/>
</dbReference>
<gene>
    <name evidence="1" type="ORF">GCM10010387_16480</name>
</gene>
<dbReference type="RefSeq" id="WP_190122263.1">
    <property type="nucleotide sequence ID" value="NZ_BMWG01000003.1"/>
</dbReference>
<dbReference type="AlphaFoldDB" id="A0A918PWZ6"/>
<keyword evidence="2" id="KW-1185">Reference proteome</keyword>